<evidence type="ECO:0000256" key="3">
    <source>
        <dbReference type="ARBA" id="ARBA00022741"/>
    </source>
</evidence>
<dbReference type="GO" id="GO:0004674">
    <property type="term" value="F:protein serine/threonine kinase activity"/>
    <property type="evidence" value="ECO:0007669"/>
    <property type="project" value="UniProtKB-KW"/>
</dbReference>
<keyword evidence="5" id="KW-0067">ATP-binding</keyword>
<dbReference type="AlphaFoldDB" id="A0A9W7C2R7"/>
<evidence type="ECO:0000256" key="4">
    <source>
        <dbReference type="ARBA" id="ARBA00022777"/>
    </source>
</evidence>
<dbReference type="OrthoDB" id="190969at2759"/>
<dbReference type="PROSITE" id="PS00108">
    <property type="entry name" value="PROTEIN_KINASE_ST"/>
    <property type="match status" value="1"/>
</dbReference>
<organism evidence="9 10">
    <name type="scientific">Triparma strigata</name>
    <dbReference type="NCBI Taxonomy" id="1606541"/>
    <lineage>
        <taxon>Eukaryota</taxon>
        <taxon>Sar</taxon>
        <taxon>Stramenopiles</taxon>
        <taxon>Ochrophyta</taxon>
        <taxon>Bolidophyceae</taxon>
        <taxon>Parmales</taxon>
        <taxon>Triparmaceae</taxon>
        <taxon>Triparma</taxon>
    </lineage>
</organism>
<keyword evidence="2" id="KW-0808">Transferase</keyword>
<evidence type="ECO:0000313" key="9">
    <source>
        <dbReference type="EMBL" id="GMH96940.1"/>
    </source>
</evidence>
<dbReference type="PANTHER" id="PTHR24351">
    <property type="entry name" value="RIBOSOMAL PROTEIN S6 KINASE"/>
    <property type="match status" value="1"/>
</dbReference>
<accession>A0A9W7C2R7</accession>
<dbReference type="InterPro" id="IPR008271">
    <property type="entry name" value="Ser/Thr_kinase_AS"/>
</dbReference>
<reference evidence="10" key="1">
    <citation type="journal article" date="2023" name="Commun. Biol.">
        <title>Genome analysis of Parmales, the sister group of diatoms, reveals the evolutionary specialization of diatoms from phago-mixotrophs to photoautotrophs.</title>
        <authorList>
            <person name="Ban H."/>
            <person name="Sato S."/>
            <person name="Yoshikawa S."/>
            <person name="Yamada K."/>
            <person name="Nakamura Y."/>
            <person name="Ichinomiya M."/>
            <person name="Sato N."/>
            <person name="Blanc-Mathieu R."/>
            <person name="Endo H."/>
            <person name="Kuwata A."/>
            <person name="Ogata H."/>
        </authorList>
    </citation>
    <scope>NUCLEOTIDE SEQUENCE [LARGE SCALE GENOMIC DNA]</scope>
    <source>
        <strain evidence="10">NIES 3701</strain>
    </source>
</reference>
<keyword evidence="10" id="KW-1185">Reference proteome</keyword>
<dbReference type="InterPro" id="IPR000961">
    <property type="entry name" value="AGC-kinase_C"/>
</dbReference>
<dbReference type="Gene3D" id="1.10.510.10">
    <property type="entry name" value="Transferase(Phosphotransferase) domain 1"/>
    <property type="match status" value="1"/>
</dbReference>
<keyword evidence="3" id="KW-0547">Nucleotide-binding</keyword>
<dbReference type="SUPFAM" id="SSF56112">
    <property type="entry name" value="Protein kinase-like (PK-like)"/>
    <property type="match status" value="1"/>
</dbReference>
<evidence type="ECO:0000256" key="1">
    <source>
        <dbReference type="ARBA" id="ARBA00022527"/>
    </source>
</evidence>
<dbReference type="EMBL" id="BRXY01000477">
    <property type="protein sequence ID" value="GMH96940.1"/>
    <property type="molecule type" value="Genomic_DNA"/>
</dbReference>
<dbReference type="GO" id="GO:0005524">
    <property type="term" value="F:ATP binding"/>
    <property type="evidence" value="ECO:0007669"/>
    <property type="project" value="UniProtKB-KW"/>
</dbReference>
<comment type="caution">
    <text evidence="9">The sequence shown here is derived from an EMBL/GenBank/DDBJ whole genome shotgun (WGS) entry which is preliminary data.</text>
</comment>
<keyword evidence="4" id="KW-0418">Kinase</keyword>
<dbReference type="InterPro" id="IPR000719">
    <property type="entry name" value="Prot_kinase_dom"/>
</dbReference>
<gene>
    <name evidence="9" type="ORF">TrST_g6263</name>
</gene>
<feature type="domain" description="Protein kinase" evidence="7">
    <location>
        <begin position="27"/>
        <end position="337"/>
    </location>
</feature>
<evidence type="ECO:0008006" key="11">
    <source>
        <dbReference type="Google" id="ProtNLM"/>
    </source>
</evidence>
<dbReference type="PROSITE" id="PS51285">
    <property type="entry name" value="AGC_KINASE_CTER"/>
    <property type="match status" value="1"/>
</dbReference>
<evidence type="ECO:0000259" key="7">
    <source>
        <dbReference type="PROSITE" id="PS50011"/>
    </source>
</evidence>
<name>A0A9W7C2R7_9STRA</name>
<dbReference type="Gene3D" id="3.30.200.20">
    <property type="entry name" value="Phosphorylase Kinase, domain 1"/>
    <property type="match status" value="1"/>
</dbReference>
<evidence type="ECO:0000256" key="6">
    <source>
        <dbReference type="SAM" id="MobiDB-lite"/>
    </source>
</evidence>
<dbReference type="SMART" id="SM00220">
    <property type="entry name" value="S_TKc"/>
    <property type="match status" value="1"/>
</dbReference>
<dbReference type="InterPro" id="IPR011009">
    <property type="entry name" value="Kinase-like_dom_sf"/>
</dbReference>
<feature type="domain" description="AGC-kinase C-terminal" evidence="8">
    <location>
        <begin position="338"/>
        <end position="409"/>
    </location>
</feature>
<feature type="region of interest" description="Disordered" evidence="6">
    <location>
        <begin position="410"/>
        <end position="456"/>
    </location>
</feature>
<evidence type="ECO:0000313" key="10">
    <source>
        <dbReference type="Proteomes" id="UP001165085"/>
    </source>
</evidence>
<evidence type="ECO:0000256" key="5">
    <source>
        <dbReference type="ARBA" id="ARBA00022840"/>
    </source>
</evidence>
<dbReference type="PROSITE" id="PS50011">
    <property type="entry name" value="PROTEIN_KINASE_DOM"/>
    <property type="match status" value="1"/>
</dbReference>
<dbReference type="Pfam" id="PF00069">
    <property type="entry name" value="Pkinase"/>
    <property type="match status" value="1"/>
</dbReference>
<evidence type="ECO:0000256" key="2">
    <source>
        <dbReference type="ARBA" id="ARBA00022679"/>
    </source>
</evidence>
<sequence>MGNCNASIGDVDKLRQVQRGILDKTCFTEHRALGQGGFGTVLAVTKNFGTKADRDEFHAMKRLDKDRICACDGMDVLVMGELHFMEEISEDKSKASDFLMKLECAFQDNSHLYLVQSMMEGGDALFVQNSFKDKTLPLEVARWFTACCMVGLEDLHEDHNILHRDIKEENLLIDKDGYAKLADFGMADKLVDGISHSHGGTIVYMSPESRDADSDRTQKKTHDFFAVGVMLFRMLTNKFPFQVATHDYNTVVSMHLTSQLMNDAADDKVKKNLQIEQQDELLGKGDLEKTYKLTDFMKTHIKDPEAVDLISKLLVYDEWKRIGAQDGAVEIMQHAFFKAINFHELKEKKLTSPYIPDPSSAANICRGDLDMFEQLAFDDEDKDPVLDPKLNARFVEFYYNPWHESTTKFEKSEAKQRRMSKLLSSRKDMSSRSAASSRRPTLTTKIEEGNEGGEEE</sequence>
<evidence type="ECO:0000259" key="8">
    <source>
        <dbReference type="PROSITE" id="PS51285"/>
    </source>
</evidence>
<protein>
    <recommendedName>
        <fullName evidence="11">Protein kinase domain-containing protein</fullName>
    </recommendedName>
</protein>
<keyword evidence="1" id="KW-0723">Serine/threonine-protein kinase</keyword>
<proteinExistence type="predicted"/>
<dbReference type="Proteomes" id="UP001165085">
    <property type="component" value="Unassembled WGS sequence"/>
</dbReference>